<dbReference type="Proteomes" id="UP001217918">
    <property type="component" value="Unassembled WGS sequence"/>
</dbReference>
<evidence type="ECO:0000313" key="3">
    <source>
        <dbReference type="Proteomes" id="UP001217918"/>
    </source>
</evidence>
<reference evidence="2" key="1">
    <citation type="journal article" date="2023" name="Mol. Plant Microbe Interact.">
        <title>Elucidating the Obligate Nature and Biological Capacity of an Invasive Fungal Corn Pathogen.</title>
        <authorList>
            <person name="MacCready J.S."/>
            <person name="Roggenkamp E.M."/>
            <person name="Gdanetz K."/>
            <person name="Chilvers M.I."/>
        </authorList>
    </citation>
    <scope>NUCLEOTIDE SEQUENCE</scope>
    <source>
        <strain evidence="2">PM02</strain>
    </source>
</reference>
<evidence type="ECO:0000256" key="1">
    <source>
        <dbReference type="SAM" id="MobiDB-lite"/>
    </source>
</evidence>
<protein>
    <submittedName>
        <fullName evidence="2">Uncharacterized protein</fullName>
    </submittedName>
</protein>
<feature type="region of interest" description="Disordered" evidence="1">
    <location>
        <begin position="103"/>
        <end position="191"/>
    </location>
</feature>
<dbReference type="AlphaFoldDB" id="A0AAD9I556"/>
<feature type="compositionally biased region" description="Basic and acidic residues" evidence="1">
    <location>
        <begin position="175"/>
        <end position="191"/>
    </location>
</feature>
<gene>
    <name evidence="2" type="ORF">P8C59_005591</name>
</gene>
<feature type="compositionally biased region" description="Polar residues" evidence="1">
    <location>
        <begin position="111"/>
        <end position="125"/>
    </location>
</feature>
<organism evidence="2 3">
    <name type="scientific">Phyllachora maydis</name>
    <dbReference type="NCBI Taxonomy" id="1825666"/>
    <lineage>
        <taxon>Eukaryota</taxon>
        <taxon>Fungi</taxon>
        <taxon>Dikarya</taxon>
        <taxon>Ascomycota</taxon>
        <taxon>Pezizomycotina</taxon>
        <taxon>Sordariomycetes</taxon>
        <taxon>Sordariomycetidae</taxon>
        <taxon>Phyllachorales</taxon>
        <taxon>Phyllachoraceae</taxon>
        <taxon>Phyllachora</taxon>
    </lineage>
</organism>
<evidence type="ECO:0000313" key="2">
    <source>
        <dbReference type="EMBL" id="KAK2071143.1"/>
    </source>
</evidence>
<keyword evidence="3" id="KW-1185">Reference proteome</keyword>
<dbReference type="EMBL" id="JAQQPM010000004">
    <property type="protein sequence ID" value="KAK2071143.1"/>
    <property type="molecule type" value="Genomic_DNA"/>
</dbReference>
<sequence>MCIYIACLSYRCYYYNSLFTDLLIVNIDSFSDLDNLVYTILAPTPAKPAKITLAIRRTAACKAKQRESAKACTTAGRAAAAKRCKKRKEAAANTQASKLAKKEGLQRFKRTTSGNTSRYTTNSGLMANKDDNNAYNRAYIPPANIEEEEGSSSDDDVNSSTSDSTNKGKGSSARKRGEGASHCEDILLYKR</sequence>
<accession>A0AAD9I556</accession>
<feature type="compositionally biased region" description="Acidic residues" evidence="1">
    <location>
        <begin position="145"/>
        <end position="157"/>
    </location>
</feature>
<comment type="caution">
    <text evidence="2">The sequence shown here is derived from an EMBL/GenBank/DDBJ whole genome shotgun (WGS) entry which is preliminary data.</text>
</comment>
<name>A0AAD9I556_9PEZI</name>
<proteinExistence type="predicted"/>